<keyword evidence="2" id="KW-0732">Signal</keyword>
<gene>
    <name evidence="3" type="ORF">scyTo_0016367</name>
</gene>
<dbReference type="EMBL" id="BFAA01009854">
    <property type="protein sequence ID" value="GCB80728.1"/>
    <property type="molecule type" value="Genomic_DNA"/>
</dbReference>
<feature type="signal peptide" evidence="2">
    <location>
        <begin position="1"/>
        <end position="20"/>
    </location>
</feature>
<evidence type="ECO:0000256" key="2">
    <source>
        <dbReference type="SAM" id="SignalP"/>
    </source>
</evidence>
<dbReference type="OMA" id="PIADSMY"/>
<evidence type="ECO:0000256" key="1">
    <source>
        <dbReference type="SAM" id="MobiDB-lite"/>
    </source>
</evidence>
<name>A0A401Q5U0_SCYTO</name>
<dbReference type="AlphaFoldDB" id="A0A401Q5U0"/>
<dbReference type="OrthoDB" id="8894951at2759"/>
<accession>A0A401Q5U0</accession>
<comment type="caution">
    <text evidence="3">The sequence shown here is derived from an EMBL/GenBank/DDBJ whole genome shotgun (WGS) entry which is preliminary data.</text>
</comment>
<evidence type="ECO:0000313" key="3">
    <source>
        <dbReference type="EMBL" id="GCB80728.1"/>
    </source>
</evidence>
<dbReference type="Proteomes" id="UP000288216">
    <property type="component" value="Unassembled WGS sequence"/>
</dbReference>
<keyword evidence="4" id="KW-1185">Reference proteome</keyword>
<evidence type="ECO:0000313" key="4">
    <source>
        <dbReference type="Proteomes" id="UP000288216"/>
    </source>
</evidence>
<proteinExistence type="predicted"/>
<feature type="region of interest" description="Disordered" evidence="1">
    <location>
        <begin position="79"/>
        <end position="101"/>
    </location>
</feature>
<feature type="chain" id="PRO_5019043478" evidence="2">
    <location>
        <begin position="21"/>
        <end position="101"/>
    </location>
</feature>
<sequence length="101" mass="11151">MMSLVLVAGVLLLSGSCVFAVPIADSMYRAGSSEENQPLSLDELQSLDNNLPWNPSARLPKASLYDAIRDLEAAEQLKNGTVHKTRAPRHSPHLRSHLEFR</sequence>
<protein>
    <submittedName>
        <fullName evidence="3">Uncharacterized protein</fullName>
    </submittedName>
</protein>
<feature type="compositionally biased region" description="Basic residues" evidence="1">
    <location>
        <begin position="81"/>
        <end position="95"/>
    </location>
</feature>
<organism evidence="3 4">
    <name type="scientific">Scyliorhinus torazame</name>
    <name type="common">Cloudy catshark</name>
    <name type="synonym">Catulus torazame</name>
    <dbReference type="NCBI Taxonomy" id="75743"/>
    <lineage>
        <taxon>Eukaryota</taxon>
        <taxon>Metazoa</taxon>
        <taxon>Chordata</taxon>
        <taxon>Craniata</taxon>
        <taxon>Vertebrata</taxon>
        <taxon>Chondrichthyes</taxon>
        <taxon>Elasmobranchii</taxon>
        <taxon>Galeomorphii</taxon>
        <taxon>Galeoidea</taxon>
        <taxon>Carcharhiniformes</taxon>
        <taxon>Scyliorhinidae</taxon>
        <taxon>Scyliorhinus</taxon>
    </lineage>
</organism>
<reference evidence="3 4" key="1">
    <citation type="journal article" date="2018" name="Nat. Ecol. Evol.">
        <title>Shark genomes provide insights into elasmobranch evolution and the origin of vertebrates.</title>
        <authorList>
            <person name="Hara Y"/>
            <person name="Yamaguchi K"/>
            <person name="Onimaru K"/>
            <person name="Kadota M"/>
            <person name="Koyanagi M"/>
            <person name="Keeley SD"/>
            <person name="Tatsumi K"/>
            <person name="Tanaka K"/>
            <person name="Motone F"/>
            <person name="Kageyama Y"/>
            <person name="Nozu R"/>
            <person name="Adachi N"/>
            <person name="Nishimura O"/>
            <person name="Nakagawa R"/>
            <person name="Tanegashima C"/>
            <person name="Kiyatake I"/>
            <person name="Matsumoto R"/>
            <person name="Murakumo K"/>
            <person name="Nishida K"/>
            <person name="Terakita A"/>
            <person name="Kuratani S"/>
            <person name="Sato K"/>
            <person name="Hyodo S Kuraku.S."/>
        </authorList>
    </citation>
    <scope>NUCLEOTIDE SEQUENCE [LARGE SCALE GENOMIC DNA]</scope>
</reference>